<keyword evidence="3" id="KW-0786">Thiamine pyrophosphate</keyword>
<evidence type="ECO:0000256" key="3">
    <source>
        <dbReference type="ARBA" id="ARBA00023052"/>
    </source>
</evidence>
<dbReference type="PANTHER" id="PTHR42818:SF1">
    <property type="entry name" value="SULFOPYRUVATE DECARBOXYLASE"/>
    <property type="match status" value="1"/>
</dbReference>
<dbReference type="GO" id="GO:0033980">
    <property type="term" value="F:phosphonopyruvate decarboxylase activity"/>
    <property type="evidence" value="ECO:0007669"/>
    <property type="project" value="InterPro"/>
</dbReference>
<dbReference type="GO" id="GO:0050545">
    <property type="term" value="F:sulfopyruvate decarboxylase activity"/>
    <property type="evidence" value="ECO:0007669"/>
    <property type="project" value="UniProtKB-EC"/>
</dbReference>
<keyword evidence="2" id="KW-0210">Decarboxylase</keyword>
<dbReference type="GO" id="GO:0032923">
    <property type="term" value="P:organic phosphonate biosynthetic process"/>
    <property type="evidence" value="ECO:0007669"/>
    <property type="project" value="InterPro"/>
</dbReference>
<dbReference type="CDD" id="cd03371">
    <property type="entry name" value="TPP_PpyrDC"/>
    <property type="match status" value="1"/>
</dbReference>
<dbReference type="EMBL" id="LWMU01000011">
    <property type="protein sequence ID" value="KZX14266.1"/>
    <property type="molecule type" value="Genomic_DNA"/>
</dbReference>
<evidence type="ECO:0000256" key="5">
    <source>
        <dbReference type="ARBA" id="ARBA00037396"/>
    </source>
</evidence>
<dbReference type="InterPro" id="IPR051818">
    <property type="entry name" value="TPP_dependent_decarboxylase"/>
</dbReference>
<evidence type="ECO:0000259" key="10">
    <source>
        <dbReference type="Pfam" id="PF02775"/>
    </source>
</evidence>
<gene>
    <name evidence="12" type="ORF">MBORA_00400</name>
</gene>
<dbReference type="Gene3D" id="3.40.50.970">
    <property type="match status" value="2"/>
</dbReference>
<dbReference type="InterPro" id="IPR017684">
    <property type="entry name" value="Phosphono-pyrv_decarboxylase"/>
</dbReference>
<dbReference type="RefSeq" id="WP_042692466.1">
    <property type="nucleotide sequence ID" value="NZ_CABMAB010000008.1"/>
</dbReference>
<dbReference type="InterPro" id="IPR011766">
    <property type="entry name" value="TPP_enzyme_TPP-bd"/>
</dbReference>
<keyword evidence="1" id="KW-0174">Coenzyme M biosynthesis</keyword>
<organism evidence="12 13">
    <name type="scientific">Methanobrevibacter oralis</name>
    <dbReference type="NCBI Taxonomy" id="66851"/>
    <lineage>
        <taxon>Archaea</taxon>
        <taxon>Methanobacteriati</taxon>
        <taxon>Methanobacteriota</taxon>
        <taxon>Methanomada group</taxon>
        <taxon>Methanobacteria</taxon>
        <taxon>Methanobacteriales</taxon>
        <taxon>Methanobacteriaceae</taxon>
        <taxon>Methanobrevibacter</taxon>
    </lineage>
</organism>
<evidence type="ECO:0000256" key="4">
    <source>
        <dbReference type="ARBA" id="ARBA00023239"/>
    </source>
</evidence>
<dbReference type="Pfam" id="PF02776">
    <property type="entry name" value="TPP_enzyme_N"/>
    <property type="match status" value="1"/>
</dbReference>
<evidence type="ECO:0000259" key="11">
    <source>
        <dbReference type="Pfam" id="PF02776"/>
    </source>
</evidence>
<dbReference type="Pfam" id="PF02775">
    <property type="entry name" value="TPP_enzyme_C"/>
    <property type="match status" value="1"/>
</dbReference>
<proteinExistence type="predicted"/>
<accession>A0A166C9C3</accession>
<comment type="caution">
    <text evidence="12">The sequence shown here is derived from an EMBL/GenBank/DDBJ whole genome shotgun (WGS) entry which is preliminary data.</text>
</comment>
<sequence>MEVKEFVRILGADFYTGVPDSQLKALCNYLMNEYGINEKHHIIAANEGNCTALAAGYHLATNKVPVVYMQNSGEGNIINPVASLLNDKVYAIPVIFVIGWRGEPGKHDEPQHIYQGEVTCRLLDDMGIKNFVIDENTTVEKLEDVMNDYNNILKTGKDVAFVIKKGALSYDEKIEYKNENSMTRENIINHIVDITNEDPIISTTGKTSRELFEIRTERNQSHKQDFLTVGSMGHSSSICLGVAINKKNQKIWCIDGDGAALMHMGAMAVIGSYSPKNMVHILINNGAHETVGGMPTVASKIDMVAIAKACGYYYAVCVDNFDDLDNELLKAKSRNELSFIEVMSSIGARDDLGRPTTSAIENKKNFMDYLSSIN</sequence>
<dbReference type="Proteomes" id="UP000077428">
    <property type="component" value="Unassembled WGS sequence"/>
</dbReference>
<name>A0A166C9C3_METOA</name>
<keyword evidence="4" id="KW-0456">Lyase</keyword>
<dbReference type="InterPro" id="IPR012001">
    <property type="entry name" value="Thiamin_PyroP_enz_TPP-bd_dom"/>
</dbReference>
<comment type="catalytic activity">
    <reaction evidence="9">
        <text>3-sulfopyruvate + H(+) = sulfoacetaldehyde + CO2</text>
        <dbReference type="Rhea" id="RHEA:20948"/>
        <dbReference type="ChEBI" id="CHEBI:15378"/>
        <dbReference type="ChEBI" id="CHEBI:16526"/>
        <dbReference type="ChEBI" id="CHEBI:57940"/>
        <dbReference type="ChEBI" id="CHEBI:58246"/>
        <dbReference type="EC" id="4.1.1.79"/>
    </reaction>
</comment>
<dbReference type="PANTHER" id="PTHR42818">
    <property type="entry name" value="SULFOPYRUVATE DECARBOXYLASE SUBUNIT ALPHA"/>
    <property type="match status" value="1"/>
</dbReference>
<evidence type="ECO:0000256" key="6">
    <source>
        <dbReference type="ARBA" id="ARBA00037914"/>
    </source>
</evidence>
<dbReference type="GO" id="GO:0030976">
    <property type="term" value="F:thiamine pyrophosphate binding"/>
    <property type="evidence" value="ECO:0007669"/>
    <property type="project" value="InterPro"/>
</dbReference>
<protein>
    <recommendedName>
        <fullName evidence="8">sulfopyruvate decarboxylase</fullName>
        <ecNumber evidence="8">4.1.1.79</ecNumber>
    </recommendedName>
</protein>
<evidence type="ECO:0000256" key="1">
    <source>
        <dbReference type="ARBA" id="ARBA00022545"/>
    </source>
</evidence>
<dbReference type="InterPro" id="IPR029061">
    <property type="entry name" value="THDP-binding"/>
</dbReference>
<feature type="domain" description="Thiamine pyrophosphate enzyme TPP-binding" evidence="10">
    <location>
        <begin position="222"/>
        <end position="342"/>
    </location>
</feature>
<comment type="subunit">
    <text evidence="7">Heterododecamer composed of 6 subunits alpha and 6 subunits beta.</text>
</comment>
<evidence type="ECO:0000256" key="8">
    <source>
        <dbReference type="ARBA" id="ARBA00038875"/>
    </source>
</evidence>
<dbReference type="AlphaFoldDB" id="A0A166C9C3"/>
<dbReference type="OrthoDB" id="77140at2157"/>
<evidence type="ECO:0000313" key="13">
    <source>
        <dbReference type="Proteomes" id="UP000077428"/>
    </source>
</evidence>
<dbReference type="EC" id="4.1.1.79" evidence="8"/>
<dbReference type="SUPFAM" id="SSF52518">
    <property type="entry name" value="Thiamin diphosphate-binding fold (THDP-binding)"/>
    <property type="match status" value="2"/>
</dbReference>
<dbReference type="NCBIfam" id="TIGR03297">
    <property type="entry name" value="Ppyr-DeCO2ase"/>
    <property type="match status" value="1"/>
</dbReference>
<reference evidence="13" key="1">
    <citation type="journal article" date="2016" name="Genome Announc.">
        <title>Draft Genome Sequences of Methanobrevibacter curvatus DSM11111, Methanobrevibacter cuticularis DSM11139, Methanobrevibacter filiformis DSM11501, and Methanobrevibacter oralis DSM7256.</title>
        <authorList>
            <person name="Poehlein A."/>
            <person name="Seedorf H."/>
        </authorList>
    </citation>
    <scope>NUCLEOTIDE SEQUENCE [LARGE SCALE GENOMIC DNA]</scope>
    <source>
        <strain evidence="13">DSM 7256 / JCM 30027 / ZR</strain>
    </source>
</reference>
<evidence type="ECO:0000256" key="2">
    <source>
        <dbReference type="ARBA" id="ARBA00022793"/>
    </source>
</evidence>
<dbReference type="STRING" id="66851.MBORA_00400"/>
<dbReference type="PATRIC" id="fig|66851.6.peg.52"/>
<dbReference type="CDD" id="cd07035">
    <property type="entry name" value="TPP_PYR_POX_like"/>
    <property type="match status" value="1"/>
</dbReference>
<dbReference type="GO" id="GO:0019295">
    <property type="term" value="P:coenzyme M biosynthetic process"/>
    <property type="evidence" value="ECO:0007669"/>
    <property type="project" value="UniProtKB-KW"/>
</dbReference>
<evidence type="ECO:0000313" key="12">
    <source>
        <dbReference type="EMBL" id="KZX14266.1"/>
    </source>
</evidence>
<feature type="domain" description="Thiamine pyrophosphate enzyme N-terminal TPP-binding" evidence="11">
    <location>
        <begin position="10"/>
        <end position="117"/>
    </location>
</feature>
<keyword evidence="13" id="KW-1185">Reference proteome</keyword>
<comment type="function">
    <text evidence="5">Involved in the biosynthesis of the coenzyme M (2-mercaptoethanesulfonic acid). Catalyzes the decarboxylation of sulfopyruvate to sulfoacetaldehyde.</text>
</comment>
<comment type="pathway">
    <text evidence="6">Cofactor biosynthesis; coenzyme M biosynthesis; sulfoacetaldehyde from phosphoenolpyruvate and sulfite: step 4/4.</text>
</comment>
<evidence type="ECO:0000256" key="7">
    <source>
        <dbReference type="ARBA" id="ARBA00038733"/>
    </source>
</evidence>
<evidence type="ECO:0000256" key="9">
    <source>
        <dbReference type="ARBA" id="ARBA00048551"/>
    </source>
</evidence>